<protein>
    <submittedName>
        <fullName evidence="1">Uncharacterized protein</fullName>
    </submittedName>
</protein>
<proteinExistence type="predicted"/>
<organism evidence="1 2">
    <name type="scientific">Mycobacterium pseudokansasii</name>
    <dbReference type="NCBI Taxonomy" id="2341080"/>
    <lineage>
        <taxon>Bacteria</taxon>
        <taxon>Bacillati</taxon>
        <taxon>Actinomycetota</taxon>
        <taxon>Actinomycetes</taxon>
        <taxon>Mycobacteriales</taxon>
        <taxon>Mycobacteriaceae</taxon>
        <taxon>Mycobacterium</taxon>
    </lineage>
</organism>
<name>A0A498QLC6_9MYCO</name>
<reference evidence="1 2" key="1">
    <citation type="submission" date="2018-09" db="EMBL/GenBank/DDBJ databases">
        <authorList>
            <person name="Tagini F."/>
        </authorList>
    </citation>
    <scope>NUCLEOTIDE SEQUENCE [LARGE SCALE GENOMIC DNA]</scope>
    <source>
        <strain evidence="1 2">MK142</strain>
    </source>
</reference>
<evidence type="ECO:0000313" key="2">
    <source>
        <dbReference type="Proteomes" id="UP000268285"/>
    </source>
</evidence>
<gene>
    <name evidence="1" type="ORF">LAUMK142_00564</name>
</gene>
<dbReference type="Proteomes" id="UP000268285">
    <property type="component" value="Unassembled WGS sequence"/>
</dbReference>
<evidence type="ECO:0000313" key="1">
    <source>
        <dbReference type="EMBL" id="VBA46991.1"/>
    </source>
</evidence>
<dbReference type="AlphaFoldDB" id="A0A498QLC6"/>
<dbReference type="EMBL" id="UPHU01000001">
    <property type="protein sequence ID" value="VBA46991.1"/>
    <property type="molecule type" value="Genomic_DNA"/>
</dbReference>
<keyword evidence="2" id="KW-1185">Reference proteome</keyword>
<sequence>MGGAPGRGVVPFRPLAPPRLGIPAIGNPPNRFPLAPDWAATTPAAPLHGAAAGLTVIAVEAQLDGTDNGPSDAALPTSAATADAVPAVKSPAAGATAPTPDSAEPSVAASLATAVVDELRSFATELTEDIADIVELIVEAAALAGEVNEVSRLRHSAKFHPEADAVTGWARSPPLPGLSRCGR</sequence>
<accession>A0A498QLC6</accession>